<evidence type="ECO:0000256" key="1">
    <source>
        <dbReference type="ARBA" id="ARBA00004651"/>
    </source>
</evidence>
<keyword evidence="5 11" id="KW-0812">Transmembrane</keyword>
<comment type="similarity">
    <text evidence="2">Belongs to the ammonium transporter (TC 2.A.49) family. Rh subfamily.</text>
</comment>
<evidence type="ECO:0000256" key="10">
    <source>
        <dbReference type="ARBA" id="ARBA00025220"/>
    </source>
</evidence>
<keyword evidence="4" id="KW-1003">Cell membrane</keyword>
<evidence type="ECO:0000256" key="6">
    <source>
        <dbReference type="ARBA" id="ARBA00022989"/>
    </source>
</evidence>
<feature type="transmembrane region" description="Helical" evidence="11">
    <location>
        <begin position="123"/>
        <end position="142"/>
    </location>
</feature>
<reference evidence="13" key="3">
    <citation type="submission" date="2025-09" db="UniProtKB">
        <authorList>
            <consortium name="Ensembl"/>
        </authorList>
    </citation>
    <scope>IDENTIFICATION</scope>
</reference>
<dbReference type="SUPFAM" id="SSF111352">
    <property type="entry name" value="Ammonium transporter"/>
    <property type="match status" value="1"/>
</dbReference>
<evidence type="ECO:0000256" key="8">
    <source>
        <dbReference type="ARBA" id="ARBA00023177"/>
    </source>
</evidence>
<dbReference type="Ensembl" id="ENSTNIT00000007125.1">
    <property type="protein sequence ID" value="ENSTNIP00000006971.1"/>
    <property type="gene ID" value="ENSTNIG00000012983.1"/>
</dbReference>
<evidence type="ECO:0000256" key="3">
    <source>
        <dbReference type="ARBA" id="ARBA00022448"/>
    </source>
</evidence>
<evidence type="ECO:0000259" key="12">
    <source>
        <dbReference type="Pfam" id="PF00909"/>
    </source>
</evidence>
<reference evidence="14" key="1">
    <citation type="journal article" date="2004" name="Nature">
        <title>Genome duplication in the teleost fish Tetraodon nigroviridis reveals the early vertebrate proto-karyotype.</title>
        <authorList>
            <person name="Jaillon O."/>
            <person name="Aury J.-M."/>
            <person name="Brunet F."/>
            <person name="Petit J.-L."/>
            <person name="Stange-Thomann N."/>
            <person name="Mauceli E."/>
            <person name="Bouneau L."/>
            <person name="Fischer C."/>
            <person name="Ozouf-Costaz C."/>
            <person name="Bernot A."/>
            <person name="Nicaud S."/>
            <person name="Jaffe D."/>
            <person name="Fisher S."/>
            <person name="Lutfalla G."/>
            <person name="Dossat C."/>
            <person name="Segurens B."/>
            <person name="Dasilva C."/>
            <person name="Salanoubat M."/>
            <person name="Levy M."/>
            <person name="Boudet N."/>
            <person name="Castellano S."/>
            <person name="Anthouard V."/>
            <person name="Jubin C."/>
            <person name="Castelli V."/>
            <person name="Katinka M."/>
            <person name="Vacherie B."/>
            <person name="Biemont C."/>
            <person name="Skalli Z."/>
            <person name="Cattolico L."/>
            <person name="Poulain J."/>
            <person name="De Berardinis V."/>
            <person name="Cruaud C."/>
            <person name="Duprat S."/>
            <person name="Brottier P."/>
            <person name="Coutanceau J.-P."/>
            <person name="Gouzy J."/>
            <person name="Parra G."/>
            <person name="Lardier G."/>
            <person name="Chapple C."/>
            <person name="McKernan K.J."/>
            <person name="McEwan P."/>
            <person name="Bosak S."/>
            <person name="Kellis M."/>
            <person name="Volff J.-N."/>
            <person name="Guigo R."/>
            <person name="Zody M.C."/>
            <person name="Mesirov J."/>
            <person name="Lindblad-Toh K."/>
            <person name="Birren B."/>
            <person name="Nusbaum C."/>
            <person name="Kahn D."/>
            <person name="Robinson-Rechavi M."/>
            <person name="Laudet V."/>
            <person name="Schachter V."/>
            <person name="Quetier F."/>
            <person name="Saurin W."/>
            <person name="Scarpelli C."/>
            <person name="Wincker P."/>
            <person name="Lander E.S."/>
            <person name="Weissenbach J."/>
            <person name="Roest Crollius H."/>
        </authorList>
    </citation>
    <scope>NUCLEOTIDE SEQUENCE [LARGE SCALE GENOMIC DNA]</scope>
</reference>
<feature type="transmembrane region" description="Helical" evidence="11">
    <location>
        <begin position="55"/>
        <end position="75"/>
    </location>
</feature>
<comment type="function">
    <text evidence="10">Functions as an ammonia transporter. May play a role in the elimination of ammonia in the gill.</text>
</comment>
<dbReference type="GO" id="GO:0005886">
    <property type="term" value="C:plasma membrane"/>
    <property type="evidence" value="ECO:0007669"/>
    <property type="project" value="UniProtKB-SubCell"/>
</dbReference>
<evidence type="ECO:0000256" key="11">
    <source>
        <dbReference type="SAM" id="Phobius"/>
    </source>
</evidence>
<keyword evidence="6 11" id="KW-1133">Transmembrane helix</keyword>
<dbReference type="GeneTree" id="ENSGT00950000182844"/>
<dbReference type="GO" id="GO:0097272">
    <property type="term" value="P:ammonium homeostasis"/>
    <property type="evidence" value="ECO:0007669"/>
    <property type="project" value="TreeGrafter"/>
</dbReference>
<dbReference type="Proteomes" id="UP000007303">
    <property type="component" value="Unassembled WGS sequence"/>
</dbReference>
<keyword evidence="8" id="KW-0924">Ammonia transport</keyword>
<organism evidence="13 14">
    <name type="scientific">Tetraodon nigroviridis</name>
    <name type="common">Spotted green pufferfish</name>
    <name type="synonym">Chelonodon nigroviridis</name>
    <dbReference type="NCBI Taxonomy" id="99883"/>
    <lineage>
        <taxon>Eukaryota</taxon>
        <taxon>Metazoa</taxon>
        <taxon>Chordata</taxon>
        <taxon>Craniata</taxon>
        <taxon>Vertebrata</taxon>
        <taxon>Euteleostomi</taxon>
        <taxon>Actinopterygii</taxon>
        <taxon>Neopterygii</taxon>
        <taxon>Teleostei</taxon>
        <taxon>Neoteleostei</taxon>
        <taxon>Acanthomorphata</taxon>
        <taxon>Eupercaria</taxon>
        <taxon>Tetraodontiformes</taxon>
        <taxon>Tetradontoidea</taxon>
        <taxon>Tetraodontidae</taxon>
        <taxon>Tetraodon</taxon>
    </lineage>
</organism>
<feature type="transmembrane region" description="Helical" evidence="11">
    <location>
        <begin position="210"/>
        <end position="230"/>
    </location>
</feature>
<dbReference type="InterPro" id="IPR024041">
    <property type="entry name" value="NH4_transpt_AmtB-like_dom"/>
</dbReference>
<sequence>MADVSTSMRLKLPVVCFILEIILIILFGALVQYDYETDAKEWHNQSHNDYENDFYFRYPSFQDVHVMIFIGFGFLMTFLQKYGFGSVGFNFLIAAFSLQWATLMQGFFHGMHGGKIHVGVESMINADFCTGSVLISFGAVLGKTSPIQLLTMAMFEVTLFAVNEFILLSLLGTRDAGGSMTIHTFGAYFGLMVTRILYRPHLDKSKHRNSSVYHSDLFAMIGTIYLWMFWPSFNSAITAHGDDQHRTALNTYYSLAACTLATYGMSAVTSHDGKLDMSTSKTLLWPVASPWTAGEMMLTPFGSMIVGFLAGIISVLGFKFLSPILESKLKIQDTCGVHNLHGMPGVLGAIVGAVTAALATMDVYGKGMEDVFPAVADGSIDASKQGGVQALSLAITLGIALLGGLIVVFGTPPDTLCFEDGVYWEVPESEAPHEAQLTTVRTEETEKLSS</sequence>
<name>H3CFE7_TETNG</name>
<evidence type="ECO:0000256" key="4">
    <source>
        <dbReference type="ARBA" id="ARBA00022475"/>
    </source>
</evidence>
<evidence type="ECO:0000256" key="5">
    <source>
        <dbReference type="ARBA" id="ARBA00022692"/>
    </source>
</evidence>
<feature type="transmembrane region" description="Helical" evidence="11">
    <location>
        <begin position="82"/>
        <end position="103"/>
    </location>
</feature>
<evidence type="ECO:0000256" key="7">
    <source>
        <dbReference type="ARBA" id="ARBA00023136"/>
    </source>
</evidence>
<dbReference type="InterPro" id="IPR029020">
    <property type="entry name" value="Ammonium/urea_transptr"/>
</dbReference>
<feature type="transmembrane region" description="Helical" evidence="11">
    <location>
        <begin position="390"/>
        <end position="410"/>
    </location>
</feature>
<dbReference type="PRINTS" id="PR00342">
    <property type="entry name" value="RHESUSRHD"/>
</dbReference>
<protein>
    <submittedName>
        <fullName evidence="13">Rh family B glycoprotein</fullName>
    </submittedName>
</protein>
<keyword evidence="7 11" id="KW-0472">Membrane</keyword>
<dbReference type="FunFam" id="1.10.3430.10:FF:000001">
    <property type="entry name" value="Ammonium transporter Rh type C"/>
    <property type="match status" value="1"/>
</dbReference>
<keyword evidence="9" id="KW-0325">Glycoprotein</keyword>
<feature type="transmembrane region" description="Helical" evidence="11">
    <location>
        <begin position="12"/>
        <end position="35"/>
    </location>
</feature>
<dbReference type="AlphaFoldDB" id="H3CFE7"/>
<keyword evidence="3" id="KW-0813">Transport</keyword>
<accession>H3CFE7</accession>
<keyword evidence="14" id="KW-1185">Reference proteome</keyword>
<dbReference type="InterPro" id="IPR002229">
    <property type="entry name" value="RhesusRHD"/>
</dbReference>
<feature type="transmembrane region" description="Helical" evidence="11">
    <location>
        <begin position="149"/>
        <end position="171"/>
    </location>
</feature>
<evidence type="ECO:0000256" key="2">
    <source>
        <dbReference type="ARBA" id="ARBA00011036"/>
    </source>
</evidence>
<dbReference type="PANTHER" id="PTHR11730">
    <property type="entry name" value="AMMONIUM TRANSPORTER"/>
    <property type="match status" value="1"/>
</dbReference>
<feature type="transmembrane region" description="Helical" evidence="11">
    <location>
        <begin position="301"/>
        <end position="321"/>
    </location>
</feature>
<reference evidence="13" key="2">
    <citation type="submission" date="2025-08" db="UniProtKB">
        <authorList>
            <consortium name="Ensembl"/>
        </authorList>
    </citation>
    <scope>IDENTIFICATION</scope>
</reference>
<proteinExistence type="inferred from homology"/>
<comment type="subcellular location">
    <subcellularLocation>
        <location evidence="1">Cell membrane</location>
        <topology evidence="1">Multi-pass membrane protein</topology>
    </subcellularLocation>
</comment>
<evidence type="ECO:0000256" key="9">
    <source>
        <dbReference type="ARBA" id="ARBA00023180"/>
    </source>
</evidence>
<feature type="domain" description="Ammonium transporter AmtB-like" evidence="12">
    <location>
        <begin position="51"/>
        <end position="410"/>
    </location>
</feature>
<evidence type="ECO:0000313" key="14">
    <source>
        <dbReference type="Proteomes" id="UP000007303"/>
    </source>
</evidence>
<dbReference type="Gene3D" id="1.10.3430.10">
    <property type="entry name" value="Ammonium transporter AmtB like domains"/>
    <property type="match status" value="1"/>
</dbReference>
<evidence type="ECO:0000313" key="13">
    <source>
        <dbReference type="Ensembl" id="ENSTNIP00000006971.1"/>
    </source>
</evidence>
<dbReference type="PANTHER" id="PTHR11730:SF42">
    <property type="entry name" value="AMMONIUM TRANSPORTER RH TYPE B"/>
    <property type="match status" value="1"/>
</dbReference>
<dbReference type="Pfam" id="PF00909">
    <property type="entry name" value="Ammonium_transp"/>
    <property type="match status" value="1"/>
</dbReference>
<feature type="transmembrane region" description="Helical" evidence="11">
    <location>
        <begin position="177"/>
        <end position="198"/>
    </location>
</feature>
<dbReference type="GO" id="GO:0008519">
    <property type="term" value="F:ammonium channel activity"/>
    <property type="evidence" value="ECO:0007669"/>
    <property type="project" value="InterPro"/>
</dbReference>